<gene>
    <name evidence="2" type="ORF">METZ01_LOCUS63518</name>
</gene>
<keyword evidence="1" id="KW-0472">Membrane</keyword>
<accession>A0A381T4L3</accession>
<feature type="transmembrane region" description="Helical" evidence="1">
    <location>
        <begin position="41"/>
        <end position="60"/>
    </location>
</feature>
<evidence type="ECO:0000313" key="2">
    <source>
        <dbReference type="EMBL" id="SVA10664.1"/>
    </source>
</evidence>
<keyword evidence="1" id="KW-1133">Transmembrane helix</keyword>
<keyword evidence="1" id="KW-0812">Transmembrane</keyword>
<sequence>MGQIYNGKYVKAMGFMGAEYFAVTRFMELKNENRIGLRNTYAWWAFGLFVWNMLDAYVDAQLSTFPIKRLESNNDIDSLKVKLN</sequence>
<name>A0A381T4L3_9ZZZZ</name>
<evidence type="ECO:0008006" key="3">
    <source>
        <dbReference type="Google" id="ProtNLM"/>
    </source>
</evidence>
<proteinExistence type="predicted"/>
<evidence type="ECO:0000256" key="1">
    <source>
        <dbReference type="SAM" id="Phobius"/>
    </source>
</evidence>
<reference evidence="2" key="1">
    <citation type="submission" date="2018-05" db="EMBL/GenBank/DDBJ databases">
        <authorList>
            <person name="Lanie J.A."/>
            <person name="Ng W.-L."/>
            <person name="Kazmierczak K.M."/>
            <person name="Andrzejewski T.M."/>
            <person name="Davidsen T.M."/>
            <person name="Wayne K.J."/>
            <person name="Tettelin H."/>
            <person name="Glass J.I."/>
            <person name="Rusch D."/>
            <person name="Podicherti R."/>
            <person name="Tsui H.-C.T."/>
            <person name="Winkler M.E."/>
        </authorList>
    </citation>
    <scope>NUCLEOTIDE SEQUENCE</scope>
</reference>
<dbReference type="EMBL" id="UINC01003960">
    <property type="protein sequence ID" value="SVA10664.1"/>
    <property type="molecule type" value="Genomic_DNA"/>
</dbReference>
<protein>
    <recommendedName>
        <fullName evidence="3">DUF5683 domain-containing protein</fullName>
    </recommendedName>
</protein>
<dbReference type="AlphaFoldDB" id="A0A381T4L3"/>
<organism evidence="2">
    <name type="scientific">marine metagenome</name>
    <dbReference type="NCBI Taxonomy" id="408172"/>
    <lineage>
        <taxon>unclassified sequences</taxon>
        <taxon>metagenomes</taxon>
        <taxon>ecological metagenomes</taxon>
    </lineage>
</organism>